<dbReference type="InterPro" id="IPR004300">
    <property type="entry name" value="Glyco_hydro_57_N"/>
</dbReference>
<evidence type="ECO:0000259" key="3">
    <source>
        <dbReference type="Pfam" id="PF03065"/>
    </source>
</evidence>
<reference evidence="4" key="1">
    <citation type="submission" date="2020-10" db="EMBL/GenBank/DDBJ databases">
        <authorList>
            <person name="Gilroy R."/>
        </authorList>
    </citation>
    <scope>NUCLEOTIDE SEQUENCE</scope>
    <source>
        <strain evidence="4">B1-13419</strain>
    </source>
</reference>
<dbReference type="GO" id="GO:0005975">
    <property type="term" value="P:carbohydrate metabolic process"/>
    <property type="evidence" value="ECO:0007669"/>
    <property type="project" value="InterPro"/>
</dbReference>
<comment type="caution">
    <text evidence="4">The sequence shown here is derived from an EMBL/GenBank/DDBJ whole genome shotgun (WGS) entry which is preliminary data.</text>
</comment>
<dbReference type="CDD" id="cd10795">
    <property type="entry name" value="GH57N_MJA1_like"/>
    <property type="match status" value="1"/>
</dbReference>
<dbReference type="GO" id="GO:0003824">
    <property type="term" value="F:catalytic activity"/>
    <property type="evidence" value="ECO:0007669"/>
    <property type="project" value="InterPro"/>
</dbReference>
<dbReference type="PANTHER" id="PTHR36306">
    <property type="entry name" value="ALPHA-AMYLASE-RELATED-RELATED"/>
    <property type="match status" value="1"/>
</dbReference>
<gene>
    <name evidence="4" type="ORF">IAB91_00965</name>
</gene>
<reference evidence="4" key="2">
    <citation type="journal article" date="2021" name="PeerJ">
        <title>Extensive microbial diversity within the chicken gut microbiome revealed by metagenomics and culture.</title>
        <authorList>
            <person name="Gilroy R."/>
            <person name="Ravi A."/>
            <person name="Getino M."/>
            <person name="Pursley I."/>
            <person name="Horton D.L."/>
            <person name="Alikhan N.F."/>
            <person name="Baker D."/>
            <person name="Gharbi K."/>
            <person name="Hall N."/>
            <person name="Watson M."/>
            <person name="Adriaenssens E.M."/>
            <person name="Foster-Nyarko E."/>
            <person name="Jarju S."/>
            <person name="Secka A."/>
            <person name="Antonio M."/>
            <person name="Oren A."/>
            <person name="Chaudhuri R.R."/>
            <person name="La Ragione R."/>
            <person name="Hildebrand F."/>
            <person name="Pallen M.J."/>
        </authorList>
    </citation>
    <scope>NUCLEOTIDE SEQUENCE</scope>
    <source>
        <strain evidence="4">B1-13419</strain>
    </source>
</reference>
<feature type="domain" description="Glycoside hydrolase family 57 N-terminal" evidence="3">
    <location>
        <begin position="7"/>
        <end position="294"/>
    </location>
</feature>
<feature type="non-terminal residue" evidence="4">
    <location>
        <position position="357"/>
    </location>
</feature>
<dbReference type="SUPFAM" id="SSF88713">
    <property type="entry name" value="Glycoside hydrolase/deacetylase"/>
    <property type="match status" value="1"/>
</dbReference>
<organism evidence="4 5">
    <name type="scientific">Candidatus Cryptobacteroides faecigallinarum</name>
    <dbReference type="NCBI Taxonomy" id="2840763"/>
    <lineage>
        <taxon>Bacteria</taxon>
        <taxon>Pseudomonadati</taxon>
        <taxon>Bacteroidota</taxon>
        <taxon>Bacteroidia</taxon>
        <taxon>Bacteroidales</taxon>
        <taxon>Candidatus Cryptobacteroides</taxon>
    </lineage>
</organism>
<evidence type="ECO:0000313" key="4">
    <source>
        <dbReference type="EMBL" id="MBO8473848.1"/>
    </source>
</evidence>
<dbReference type="InterPro" id="IPR011330">
    <property type="entry name" value="Glyco_hydro/deAcase_b/a-brl"/>
</dbReference>
<protein>
    <submittedName>
        <fullName evidence="4">Polysaccharide deacetylase family protein</fullName>
    </submittedName>
</protein>
<keyword evidence="2" id="KW-0119">Carbohydrate metabolism</keyword>
<dbReference type="InterPro" id="IPR052046">
    <property type="entry name" value="GH57_Enzymes"/>
</dbReference>
<accession>A0A9D9ILJ6</accession>
<dbReference type="AlphaFoldDB" id="A0A9D9ILJ6"/>
<comment type="similarity">
    <text evidence="1">Belongs to the glycosyl hydrolase 57 family.</text>
</comment>
<name>A0A9D9ILJ6_9BACT</name>
<dbReference type="Proteomes" id="UP000823757">
    <property type="component" value="Unassembled WGS sequence"/>
</dbReference>
<dbReference type="Gene3D" id="3.20.110.20">
    <property type="match status" value="1"/>
</dbReference>
<evidence type="ECO:0000256" key="1">
    <source>
        <dbReference type="ARBA" id="ARBA00006821"/>
    </source>
</evidence>
<evidence type="ECO:0000313" key="5">
    <source>
        <dbReference type="Proteomes" id="UP000823757"/>
    </source>
</evidence>
<dbReference type="EMBL" id="JADIMD010000010">
    <property type="protein sequence ID" value="MBO8473848.1"/>
    <property type="molecule type" value="Genomic_DNA"/>
</dbReference>
<dbReference type="PANTHER" id="PTHR36306:SF1">
    <property type="entry name" value="ALPHA-AMYLASE-RELATED"/>
    <property type="match status" value="1"/>
</dbReference>
<proteinExistence type="inferred from homology"/>
<sequence>MKKSLCLYFQVHQPNRLRLYRFFDIGKDSHYYDDFANRTILKRVAQKCYLPMNELLLELIKKYEGKFKVAFSISGSALEQFDRYAPEVIESFRRLAATGSVEFLSETYYHSLASLASPTEFKHQVEKHKEAIKHYFGVTPTAFRNTELIYSDAIGDMVYDLGFKTMLTEGAKHVLGWKSPNYVYSGAMAPKLSLLLKNSSLSDDIAFRFSDRNWSDWPLTGDKYVAWIKASAQNDEIVNLFMDYETFGEHQSAQSGIFDFMRYFPEVVFKDGEFEFVTPTEAGKKHKPVAQLDVPDAISWADEERDVTAWLGNELQNEAFSKLYGLSEKIALIKNEDIWSDYGHLQESDHFYYMCTK</sequence>
<evidence type="ECO:0000256" key="2">
    <source>
        <dbReference type="ARBA" id="ARBA00023277"/>
    </source>
</evidence>
<dbReference type="Pfam" id="PF03065">
    <property type="entry name" value="Glyco_hydro_57"/>
    <property type="match status" value="1"/>
</dbReference>